<gene>
    <name evidence="6" type="ORF">B9Z19DRAFT_618528</name>
</gene>
<evidence type="ECO:0000256" key="3">
    <source>
        <dbReference type="ARBA" id="ARBA00023004"/>
    </source>
</evidence>
<protein>
    <recommendedName>
        <fullName evidence="5">Indoleamine 2,3-dioxygenase</fullName>
        <ecNumber evidence="5">1.13.11.52</ecNumber>
    </recommendedName>
</protein>
<organism evidence="6 7">
    <name type="scientific">Tuber borchii</name>
    <name type="common">White truffle</name>
    <dbReference type="NCBI Taxonomy" id="42251"/>
    <lineage>
        <taxon>Eukaryota</taxon>
        <taxon>Fungi</taxon>
        <taxon>Dikarya</taxon>
        <taxon>Ascomycota</taxon>
        <taxon>Pezizomycotina</taxon>
        <taxon>Pezizomycetes</taxon>
        <taxon>Pezizales</taxon>
        <taxon>Tuberaceae</taxon>
        <taxon>Tuber</taxon>
    </lineage>
</organism>
<keyword evidence="5" id="KW-0560">Oxidoreductase</keyword>
<feature type="binding site" description="proximal binding residue" evidence="4">
    <location>
        <position position="363"/>
    </location>
    <ligand>
        <name>heme b</name>
        <dbReference type="ChEBI" id="CHEBI:60344"/>
    </ligand>
    <ligandPart>
        <name>Fe</name>
        <dbReference type="ChEBI" id="CHEBI:18248"/>
    </ligandPart>
</feature>
<reference evidence="6 7" key="1">
    <citation type="submission" date="2017-04" db="EMBL/GenBank/DDBJ databases">
        <title>Draft genome sequence of Tuber borchii Vittad., a whitish edible truffle.</title>
        <authorList>
            <consortium name="DOE Joint Genome Institute"/>
            <person name="Murat C."/>
            <person name="Kuo A."/>
            <person name="Barry K.W."/>
            <person name="Clum A."/>
            <person name="Dockter R.B."/>
            <person name="Fauchery L."/>
            <person name="Iotti M."/>
            <person name="Kohler A."/>
            <person name="Labutti K."/>
            <person name="Lindquist E.A."/>
            <person name="Lipzen A."/>
            <person name="Ohm R.A."/>
            <person name="Wang M."/>
            <person name="Grigoriev I.V."/>
            <person name="Zambonelli A."/>
            <person name="Martin F.M."/>
        </authorList>
    </citation>
    <scope>NUCLEOTIDE SEQUENCE [LARGE SCALE GENOMIC DNA]</scope>
    <source>
        <strain evidence="6 7">Tbo3840</strain>
    </source>
</reference>
<keyword evidence="4 5" id="KW-0349">Heme</keyword>
<comment type="function">
    <text evidence="5">Produces N-formyl-kynurenine through the oxidation of tryptophan.</text>
</comment>
<name>A0A2T7A0X9_TUBBO</name>
<dbReference type="InterPro" id="IPR037217">
    <property type="entry name" value="Trp/Indoleamine_2_3_dOase-like"/>
</dbReference>
<dbReference type="Gene3D" id="1.20.58.480">
    <property type="match status" value="1"/>
</dbReference>
<dbReference type="PANTHER" id="PTHR28657">
    <property type="entry name" value="INDOLEAMINE 2,3-DIOXYGENASE"/>
    <property type="match status" value="1"/>
</dbReference>
<evidence type="ECO:0000256" key="1">
    <source>
        <dbReference type="ARBA" id="ARBA00007119"/>
    </source>
</evidence>
<dbReference type="OrthoDB" id="540174at2759"/>
<comment type="catalytic activity">
    <reaction evidence="5">
        <text>L-tryptophan + O2 = N-formyl-L-kynurenine</text>
        <dbReference type="Rhea" id="RHEA:24536"/>
        <dbReference type="ChEBI" id="CHEBI:15379"/>
        <dbReference type="ChEBI" id="CHEBI:57912"/>
        <dbReference type="ChEBI" id="CHEBI:58629"/>
    </reaction>
</comment>
<sequence>MIPSIPKLEDYGLSANSGFLPGHPPLARLENPYYVPWETLLENLGPLIETRKVREWVNALPVLTPGRLVSEAEQRRAYMMLGFMAHAYIWGGINACERLPPAISIPFLSLSETLQIPPVATYAAVCLWNYSLRDPNKPVDDLENLESLLTFTGTEDEAWFYLVSVAIEARGAPTIPLMLEALRAARDDDIQTVKDCLNIFSSRIEDLTLLLKRMYERCRPHVFYFGIRPFLAGSKRMAEAGLPNGVFYDTGSDDDCYREYSGGSNAQSSLIQAFDIILGVEHYPTGQKKDPAASSLEGTAPPPKHSFIQEMRNYMPGPHRQFLEHLCLVPNIHSYTESRPDDIELCTAYNGCLGALEKFRAAHKAIVARYIIIPASQAKQVALVPEASKAAPIRNIAGSMALESESPPAGGGHGLASSEAVKNGLRGTGGTQLMPFLEQSRVETLAVAIGDRMPTKTENATRHPSPNGFVKTCKVNEFEDYTPPAIGMAGSWENNSEVGGLCSY</sequence>
<dbReference type="GO" id="GO:0020037">
    <property type="term" value="F:heme binding"/>
    <property type="evidence" value="ECO:0007669"/>
    <property type="project" value="UniProtKB-UniRule"/>
</dbReference>
<keyword evidence="5 6" id="KW-0223">Dioxygenase</keyword>
<evidence type="ECO:0000313" key="6">
    <source>
        <dbReference type="EMBL" id="PUU81391.1"/>
    </source>
</evidence>
<evidence type="ECO:0000256" key="2">
    <source>
        <dbReference type="ARBA" id="ARBA00022723"/>
    </source>
</evidence>
<evidence type="ECO:0000313" key="7">
    <source>
        <dbReference type="Proteomes" id="UP000244722"/>
    </source>
</evidence>
<dbReference type="STRING" id="42251.A0A2T7A0X9"/>
<dbReference type="Pfam" id="PF01231">
    <property type="entry name" value="IDO"/>
    <property type="match status" value="1"/>
</dbReference>
<dbReference type="GO" id="GO:0033754">
    <property type="term" value="F:indoleamine 2,3-dioxygenase activity"/>
    <property type="evidence" value="ECO:0007669"/>
    <property type="project" value="UniProtKB-EC"/>
</dbReference>
<dbReference type="Proteomes" id="UP000244722">
    <property type="component" value="Unassembled WGS sequence"/>
</dbReference>
<accession>A0A2T7A0X9</accession>
<keyword evidence="2 4" id="KW-0479">Metal-binding</keyword>
<dbReference type="PANTHER" id="PTHR28657:SF5">
    <property type="entry name" value="INDOLEAMINE 2,3-DIOXYGENASE"/>
    <property type="match status" value="1"/>
</dbReference>
<evidence type="ECO:0000256" key="5">
    <source>
        <dbReference type="RuleBase" id="RU369119"/>
    </source>
</evidence>
<dbReference type="PROSITE" id="PS00876">
    <property type="entry name" value="IDO_1"/>
    <property type="match status" value="1"/>
</dbReference>
<dbReference type="EMBL" id="NESQ01000046">
    <property type="protein sequence ID" value="PUU81391.1"/>
    <property type="molecule type" value="Genomic_DNA"/>
</dbReference>
<comment type="caution">
    <text evidence="6">The sequence shown here is derived from an EMBL/GenBank/DDBJ whole genome shotgun (WGS) entry which is preliminary data.</text>
</comment>
<dbReference type="SUPFAM" id="SSF140959">
    <property type="entry name" value="Indolic compounds 2,3-dioxygenase-like"/>
    <property type="match status" value="1"/>
</dbReference>
<proteinExistence type="inferred from homology"/>
<dbReference type="AlphaFoldDB" id="A0A2T7A0X9"/>
<comment type="similarity">
    <text evidence="1 5">Belongs to the indoleamine 2,3-dioxygenase family.</text>
</comment>
<dbReference type="InterPro" id="IPR000898">
    <property type="entry name" value="Indolamine_dOase"/>
</dbReference>
<evidence type="ECO:0000256" key="4">
    <source>
        <dbReference type="PIRSR" id="PIRSR600898-1"/>
    </source>
</evidence>
<keyword evidence="7" id="KW-1185">Reference proteome</keyword>
<dbReference type="GO" id="GO:0005737">
    <property type="term" value="C:cytoplasm"/>
    <property type="evidence" value="ECO:0007669"/>
    <property type="project" value="TreeGrafter"/>
</dbReference>
<dbReference type="EC" id="1.13.11.52" evidence="5"/>
<keyword evidence="3 4" id="KW-0408">Iron</keyword>
<dbReference type="FunFam" id="1.20.58.480:FF:000004">
    <property type="entry name" value="Indoleamine 2,3-dioxygenase subfamily"/>
    <property type="match status" value="1"/>
</dbReference>
<dbReference type="GO" id="GO:0019441">
    <property type="term" value="P:L-tryptophan catabolic process to kynurenine"/>
    <property type="evidence" value="ECO:0007669"/>
    <property type="project" value="UniProtKB-UniRule"/>
</dbReference>
<dbReference type="GO" id="GO:0034354">
    <property type="term" value="P:'de novo' NAD+ biosynthetic process from L-tryptophan"/>
    <property type="evidence" value="ECO:0007669"/>
    <property type="project" value="TreeGrafter"/>
</dbReference>
<dbReference type="GO" id="GO:0046872">
    <property type="term" value="F:metal ion binding"/>
    <property type="evidence" value="ECO:0007669"/>
    <property type="project" value="UniProtKB-UniRule"/>
</dbReference>